<reference evidence="2 3" key="1">
    <citation type="submission" date="2018-04" db="EMBL/GenBank/DDBJ databases">
        <title>Complete genome sequences of Streptomyces lydicus strain WYEC and characterization of antagonistic properties of biological control agents.</title>
        <authorList>
            <person name="Mariita R.M."/>
            <person name="Sello J.K."/>
        </authorList>
    </citation>
    <scope>NUCLEOTIDE SEQUENCE [LARGE SCALE GENOMIC DNA]</scope>
    <source>
        <strain evidence="2 3">WYEC 108</strain>
    </source>
</reference>
<dbReference type="GO" id="GO:0008168">
    <property type="term" value="F:methyltransferase activity"/>
    <property type="evidence" value="ECO:0007669"/>
    <property type="project" value="UniProtKB-KW"/>
</dbReference>
<proteinExistence type="predicted"/>
<evidence type="ECO:0000313" key="3">
    <source>
        <dbReference type="Proteomes" id="UP000275579"/>
    </source>
</evidence>
<dbReference type="GO" id="GO:0032259">
    <property type="term" value="P:methylation"/>
    <property type="evidence" value="ECO:0007669"/>
    <property type="project" value="UniProtKB-KW"/>
</dbReference>
<dbReference type="InterPro" id="IPR052514">
    <property type="entry name" value="SAM-dependent_MTase"/>
</dbReference>
<keyword evidence="2" id="KW-0489">Methyltransferase</keyword>
<dbReference type="EMBL" id="CP029042">
    <property type="protein sequence ID" value="AZS73250.1"/>
    <property type="molecule type" value="Genomic_DNA"/>
</dbReference>
<dbReference type="Proteomes" id="UP000275579">
    <property type="component" value="Chromosome"/>
</dbReference>
<dbReference type="SUPFAM" id="SSF53335">
    <property type="entry name" value="S-adenosyl-L-methionine-dependent methyltransferases"/>
    <property type="match status" value="1"/>
</dbReference>
<dbReference type="PANTHER" id="PTHR34203">
    <property type="entry name" value="METHYLTRANSFERASE, FKBM FAMILY PROTEIN"/>
    <property type="match status" value="1"/>
</dbReference>
<evidence type="ECO:0000259" key="1">
    <source>
        <dbReference type="Pfam" id="PF05050"/>
    </source>
</evidence>
<name>A0A3S9YEB3_9ACTN</name>
<organism evidence="2 3">
    <name type="scientific">Streptomyces lydicus</name>
    <dbReference type="NCBI Taxonomy" id="47763"/>
    <lineage>
        <taxon>Bacteria</taxon>
        <taxon>Bacillati</taxon>
        <taxon>Actinomycetota</taxon>
        <taxon>Actinomycetes</taxon>
        <taxon>Kitasatosporales</taxon>
        <taxon>Streptomycetaceae</taxon>
        <taxon>Streptomyces</taxon>
    </lineage>
</organism>
<dbReference type="AlphaFoldDB" id="A0A3S9YEB3"/>
<accession>A0A3S9YEB3</accession>
<dbReference type="Pfam" id="PF05050">
    <property type="entry name" value="Methyltransf_21"/>
    <property type="match status" value="1"/>
</dbReference>
<dbReference type="RefSeq" id="WP_127152273.1">
    <property type="nucleotide sequence ID" value="NZ_CP029042.1"/>
</dbReference>
<dbReference type="NCBIfam" id="TIGR01444">
    <property type="entry name" value="fkbM_fam"/>
    <property type="match status" value="1"/>
</dbReference>
<dbReference type="InterPro" id="IPR029063">
    <property type="entry name" value="SAM-dependent_MTases_sf"/>
</dbReference>
<gene>
    <name evidence="2" type="ORF">DDE74_21910</name>
</gene>
<protein>
    <submittedName>
        <fullName evidence="2">FkbM family methyltransferase</fullName>
    </submittedName>
</protein>
<sequence length="307" mass="33586">MSSTISETLATLGRGYVRDAPGSPGKAALATRYLNPWLRDHPRRRVVRTRFGAAMAVDTQDLIQRFVYLFGLWEPHMTHWLQRRLRPGDTYIDVGANVGYFSLLASQLVGEEGRVVAIEASPTFHARVRRHAEINGCSNLRTVNSAVADERKTVTLILASSSNMGAASIVPYDGPAESTLDVEAYPLPQVLDADEIAGARVIKIDVEGAEGAVIRGLAPVLDKLRPDAEITVEVTPERMEALGESPGELLTTMREHGFHAYRLPNSYAPGSYPAALRGPAAVPVRWRHPVVEESDLVFSRIDAETLP</sequence>
<dbReference type="PANTHER" id="PTHR34203:SF15">
    <property type="entry name" value="SLL1173 PROTEIN"/>
    <property type="match status" value="1"/>
</dbReference>
<dbReference type="Gene3D" id="3.40.50.150">
    <property type="entry name" value="Vaccinia Virus protein VP39"/>
    <property type="match status" value="1"/>
</dbReference>
<feature type="domain" description="Methyltransferase FkbM" evidence="1">
    <location>
        <begin position="93"/>
        <end position="259"/>
    </location>
</feature>
<evidence type="ECO:0000313" key="2">
    <source>
        <dbReference type="EMBL" id="AZS73250.1"/>
    </source>
</evidence>
<dbReference type="InterPro" id="IPR006342">
    <property type="entry name" value="FkbM_mtfrase"/>
</dbReference>
<keyword evidence="2" id="KW-0808">Transferase</keyword>